<keyword evidence="2" id="KW-1185">Reference proteome</keyword>
<gene>
    <name evidence="1" type="ORF">ECANGB1_533</name>
</gene>
<name>A0A1Y1S8M9_9MICR</name>
<sequence>MEKHLNISGLEAQIETLLAKKEFKSRNDMRLYLKNIHLLINKYELELYQSHDEKAQNKVNDYREMANKIFLLNKNIKSDEKESQETYKEEGIETLKMLNTQLMLADINQKQLEKGTIKIESLDYTNTDILREIQKANTKIKTLKDKERGEVSQIKRAYKFLLLICLLILCDKIYIRFIRPSINLYRRFKPINNDETGANSLHDAEREEL</sequence>
<dbReference type="OrthoDB" id="2195934at2759"/>
<dbReference type="EMBL" id="LWDP01000016">
    <property type="protein sequence ID" value="ORD94543.1"/>
    <property type="molecule type" value="Genomic_DNA"/>
</dbReference>
<evidence type="ECO:0000313" key="2">
    <source>
        <dbReference type="Proteomes" id="UP000192639"/>
    </source>
</evidence>
<dbReference type="Proteomes" id="UP000192639">
    <property type="component" value="Unassembled WGS sequence"/>
</dbReference>
<protein>
    <submittedName>
        <fullName evidence="1">Uncharacterized protein</fullName>
    </submittedName>
</protein>
<evidence type="ECO:0000313" key="1">
    <source>
        <dbReference type="EMBL" id="ORD94543.1"/>
    </source>
</evidence>
<organism evidence="1 2">
    <name type="scientific">Enterospora canceri</name>
    <dbReference type="NCBI Taxonomy" id="1081671"/>
    <lineage>
        <taxon>Eukaryota</taxon>
        <taxon>Fungi</taxon>
        <taxon>Fungi incertae sedis</taxon>
        <taxon>Microsporidia</taxon>
        <taxon>Enterocytozoonidae</taxon>
        <taxon>Enterospora</taxon>
    </lineage>
</organism>
<proteinExistence type="predicted"/>
<dbReference type="AlphaFoldDB" id="A0A1Y1S8M9"/>
<comment type="caution">
    <text evidence="1">The sequence shown here is derived from an EMBL/GenBank/DDBJ whole genome shotgun (WGS) entry which is preliminary data.</text>
</comment>
<accession>A0A1Y1S8M9</accession>
<reference evidence="1 2" key="1">
    <citation type="journal article" date="2017" name="Environ. Microbiol.">
        <title>Decay of the glycolytic pathway and adaptation to intranuclear parasitism within Enterocytozoonidae microsporidia.</title>
        <authorList>
            <person name="Wiredu Boakye D."/>
            <person name="Jaroenlak P."/>
            <person name="Prachumwat A."/>
            <person name="Williams T.A."/>
            <person name="Bateman K.S."/>
            <person name="Itsathitphaisarn O."/>
            <person name="Sritunyalucksana K."/>
            <person name="Paszkiewicz K.H."/>
            <person name="Moore K.A."/>
            <person name="Stentiford G.D."/>
            <person name="Williams B.A."/>
        </authorList>
    </citation>
    <scope>NUCLEOTIDE SEQUENCE [LARGE SCALE GENOMIC DNA]</scope>
    <source>
        <strain evidence="1 2">GB1</strain>
    </source>
</reference>
<dbReference type="VEuPathDB" id="MicrosporidiaDB:ECANGB1_533"/>